<dbReference type="Proteomes" id="UP000749646">
    <property type="component" value="Unassembled WGS sequence"/>
</dbReference>
<keyword evidence="6" id="KW-1185">Reference proteome</keyword>
<dbReference type="EMBL" id="JAAAHW010003254">
    <property type="protein sequence ID" value="KAF9986075.1"/>
    <property type="molecule type" value="Genomic_DNA"/>
</dbReference>
<name>A0A9P6MAS7_9FUNG</name>
<dbReference type="AlphaFoldDB" id="A0A9P6MAS7"/>
<protein>
    <recommendedName>
        <fullName evidence="4">Crinkler effector protein N-terminal domain-containing protein</fullName>
    </recommendedName>
</protein>
<gene>
    <name evidence="5" type="ORF">BGZ65_008846</name>
</gene>
<keyword evidence="3" id="KW-0964">Secreted</keyword>
<accession>A0A9P6MAS7</accession>
<evidence type="ECO:0000256" key="2">
    <source>
        <dbReference type="ARBA" id="ARBA00004613"/>
    </source>
</evidence>
<evidence type="ECO:0000313" key="5">
    <source>
        <dbReference type="EMBL" id="KAF9986075.1"/>
    </source>
</evidence>
<proteinExistence type="predicted"/>
<dbReference type="InterPro" id="IPR045379">
    <property type="entry name" value="Crinkler_N"/>
</dbReference>
<evidence type="ECO:0000259" key="4">
    <source>
        <dbReference type="Pfam" id="PF20147"/>
    </source>
</evidence>
<comment type="caution">
    <text evidence="5">The sequence shown here is derived from an EMBL/GenBank/DDBJ whole genome shotgun (WGS) entry which is preliminary data.</text>
</comment>
<organism evidence="5 6">
    <name type="scientific">Modicella reniformis</name>
    <dbReference type="NCBI Taxonomy" id="1440133"/>
    <lineage>
        <taxon>Eukaryota</taxon>
        <taxon>Fungi</taxon>
        <taxon>Fungi incertae sedis</taxon>
        <taxon>Mucoromycota</taxon>
        <taxon>Mortierellomycotina</taxon>
        <taxon>Mortierellomycetes</taxon>
        <taxon>Mortierellales</taxon>
        <taxon>Mortierellaceae</taxon>
        <taxon>Modicella</taxon>
    </lineage>
</organism>
<evidence type="ECO:0000313" key="6">
    <source>
        <dbReference type="Proteomes" id="UP000749646"/>
    </source>
</evidence>
<dbReference type="GO" id="GO:0005576">
    <property type="term" value="C:extracellular region"/>
    <property type="evidence" value="ECO:0007669"/>
    <property type="project" value="UniProtKB-SubCell"/>
</dbReference>
<evidence type="ECO:0000256" key="1">
    <source>
        <dbReference type="ARBA" id="ARBA00004340"/>
    </source>
</evidence>
<dbReference type="Pfam" id="PF20147">
    <property type="entry name" value="Crinkler"/>
    <property type="match status" value="1"/>
</dbReference>
<sequence>MATFIFCLVAGSPVPNAFPAEATSKTISGAQKKLLKTDKTPDFDDIPADTLKLWPNLSSGTRPVSPPQAVDLVDALTSITSVFFKSDTSHAKFLNEFATGQHSLPSPRAVYPAYHESPDVEKPEALEDAMTTIAPREQFSSKIPRYAICLFLE</sequence>
<feature type="domain" description="Crinkler effector protein N-terminal" evidence="4">
    <location>
        <begin position="5"/>
        <end position="55"/>
    </location>
</feature>
<comment type="subcellular location">
    <subcellularLocation>
        <location evidence="1">Host cell</location>
    </subcellularLocation>
    <subcellularLocation>
        <location evidence="2">Secreted</location>
    </subcellularLocation>
</comment>
<evidence type="ECO:0000256" key="3">
    <source>
        <dbReference type="ARBA" id="ARBA00022525"/>
    </source>
</evidence>
<dbReference type="GO" id="GO:0043657">
    <property type="term" value="C:host cell"/>
    <property type="evidence" value="ECO:0007669"/>
    <property type="project" value="UniProtKB-SubCell"/>
</dbReference>
<reference evidence="5" key="1">
    <citation type="journal article" date="2020" name="Fungal Divers.">
        <title>Resolving the Mortierellaceae phylogeny through synthesis of multi-gene phylogenetics and phylogenomics.</title>
        <authorList>
            <person name="Vandepol N."/>
            <person name="Liber J."/>
            <person name="Desiro A."/>
            <person name="Na H."/>
            <person name="Kennedy M."/>
            <person name="Barry K."/>
            <person name="Grigoriev I.V."/>
            <person name="Miller A.N."/>
            <person name="O'Donnell K."/>
            <person name="Stajich J.E."/>
            <person name="Bonito G."/>
        </authorList>
    </citation>
    <scope>NUCLEOTIDE SEQUENCE</scope>
    <source>
        <strain evidence="5">MES-2147</strain>
    </source>
</reference>